<keyword evidence="5" id="KW-1185">Reference proteome</keyword>
<gene>
    <name evidence="4" type="ORF">EV383_3007</name>
</gene>
<feature type="signal peptide" evidence="2">
    <location>
        <begin position="1"/>
        <end position="24"/>
    </location>
</feature>
<feature type="compositionally biased region" description="Basic and acidic residues" evidence="1">
    <location>
        <begin position="97"/>
        <end position="114"/>
    </location>
</feature>
<dbReference type="InterPro" id="IPR000757">
    <property type="entry name" value="Beta-glucanase-like"/>
</dbReference>
<sequence length="507" mass="51709">MKRSVTIASVVAAVMLTAPMSAIADVPTRPVAAPADCPATGPGTPGASGSGEPATGGDEKPAGEEPAGDEKPSGDEPAGDDASGGEKPDDSTSADQKSGDDTGGEKPEDQKQGDEPADDASGGDEPADEKPADGDTGEQKSDEQKPGDDGGDSGGDSSDSGDGSGDSGSGGSSSEGTAAVAPKPADEKPADEKPADEKKSGDTGAAGKPAPADPADCAAPAAATPAPGAAEPAPGAPGAGAATSAAMINKWGEPNRVDEFDKDLSGWSAYDGPGHAGNGRRSPDAASVKDGLLTINGDAEGTTAGLAWNPGQKYGRWEGRVKAPASDPSYNALLLLWPDAENFPVGGEVDFMEMSDSTRQKTEMFLHYGEDNSQVQGEVKVDATQWQNWAVEWTPDHITAFLNGKEWWTTKDTSILPPGPMHLCIQLDWFPKGEGDVKPSEMQVDWVKQYSIPESEQGDDKSGSDDKGSDDQGSDDKSEGRPDQPRRTEGAPDPALTGAGQRGPSGV</sequence>
<reference evidence="4 5" key="1">
    <citation type="submission" date="2019-02" db="EMBL/GenBank/DDBJ databases">
        <title>Sequencing the genomes of 1000 actinobacteria strains.</title>
        <authorList>
            <person name="Klenk H.-P."/>
        </authorList>
    </citation>
    <scope>NUCLEOTIDE SEQUENCE [LARGE SCALE GENOMIC DNA]</scope>
    <source>
        <strain evidence="4 5">DSM 45779</strain>
    </source>
</reference>
<feature type="chain" id="PRO_5020912837" evidence="2">
    <location>
        <begin position="25"/>
        <end position="507"/>
    </location>
</feature>
<dbReference type="EMBL" id="SHKL01000001">
    <property type="protein sequence ID" value="RZT86118.1"/>
    <property type="molecule type" value="Genomic_DNA"/>
</dbReference>
<dbReference type="GO" id="GO:0005975">
    <property type="term" value="P:carbohydrate metabolic process"/>
    <property type="evidence" value="ECO:0007669"/>
    <property type="project" value="InterPro"/>
</dbReference>
<feature type="region of interest" description="Disordered" evidence="1">
    <location>
        <begin position="452"/>
        <end position="507"/>
    </location>
</feature>
<comment type="caution">
    <text evidence="4">The sequence shown here is derived from an EMBL/GenBank/DDBJ whole genome shotgun (WGS) entry which is preliminary data.</text>
</comment>
<keyword evidence="2" id="KW-0732">Signal</keyword>
<feature type="compositionally biased region" description="Low complexity" evidence="1">
    <location>
        <begin position="32"/>
        <end position="42"/>
    </location>
</feature>
<feature type="compositionally biased region" description="Basic and acidic residues" evidence="1">
    <location>
        <begin position="184"/>
        <end position="201"/>
    </location>
</feature>
<evidence type="ECO:0000256" key="2">
    <source>
        <dbReference type="SAM" id="SignalP"/>
    </source>
</evidence>
<feature type="domain" description="GH16" evidence="3">
    <location>
        <begin position="248"/>
        <end position="455"/>
    </location>
</feature>
<dbReference type="GO" id="GO:0004553">
    <property type="term" value="F:hydrolase activity, hydrolyzing O-glycosyl compounds"/>
    <property type="evidence" value="ECO:0007669"/>
    <property type="project" value="InterPro"/>
</dbReference>
<proteinExistence type="predicted"/>
<feature type="compositionally biased region" description="Basic and acidic residues" evidence="1">
    <location>
        <begin position="458"/>
        <end position="490"/>
    </location>
</feature>
<feature type="compositionally biased region" description="Low complexity" evidence="1">
    <location>
        <begin position="202"/>
        <end position="233"/>
    </location>
</feature>
<keyword evidence="4" id="KW-0378">Hydrolase</keyword>
<dbReference type="Pfam" id="PF00722">
    <property type="entry name" value="Glyco_hydro_16"/>
    <property type="match status" value="1"/>
</dbReference>
<evidence type="ECO:0000313" key="4">
    <source>
        <dbReference type="EMBL" id="RZT86118.1"/>
    </source>
</evidence>
<evidence type="ECO:0000259" key="3">
    <source>
        <dbReference type="PROSITE" id="PS51762"/>
    </source>
</evidence>
<feature type="compositionally biased region" description="Acidic residues" evidence="1">
    <location>
        <begin position="115"/>
        <end position="127"/>
    </location>
</feature>
<dbReference type="Proteomes" id="UP000291591">
    <property type="component" value="Unassembled WGS sequence"/>
</dbReference>
<dbReference type="InterPro" id="IPR013320">
    <property type="entry name" value="ConA-like_dom_sf"/>
</dbReference>
<dbReference type="CDD" id="cd00413">
    <property type="entry name" value="Glyco_hydrolase_16"/>
    <property type="match status" value="1"/>
</dbReference>
<name>A0A4Q7UYG9_PSEST</name>
<feature type="region of interest" description="Disordered" evidence="1">
    <location>
        <begin position="21"/>
        <end position="241"/>
    </location>
</feature>
<accession>A0A4Q7UYG9</accession>
<dbReference type="SUPFAM" id="SSF49899">
    <property type="entry name" value="Concanavalin A-like lectins/glucanases"/>
    <property type="match status" value="1"/>
</dbReference>
<feature type="compositionally biased region" description="Basic and acidic residues" evidence="1">
    <location>
        <begin position="57"/>
        <end position="74"/>
    </location>
</feature>
<protein>
    <submittedName>
        <fullName evidence="4">Glycosyl hydrolase family 16</fullName>
    </submittedName>
</protein>
<evidence type="ECO:0000313" key="5">
    <source>
        <dbReference type="Proteomes" id="UP000291591"/>
    </source>
</evidence>
<feature type="compositionally biased region" description="Basic and acidic residues" evidence="1">
    <location>
        <begin position="128"/>
        <end position="148"/>
    </location>
</feature>
<dbReference type="AlphaFoldDB" id="A0A4Q7UYG9"/>
<feature type="compositionally biased region" description="Gly residues" evidence="1">
    <location>
        <begin position="162"/>
        <end position="173"/>
    </location>
</feature>
<dbReference type="Gene3D" id="2.60.120.200">
    <property type="match status" value="1"/>
</dbReference>
<dbReference type="PROSITE" id="PS51762">
    <property type="entry name" value="GH16_2"/>
    <property type="match status" value="1"/>
</dbReference>
<evidence type="ECO:0000256" key="1">
    <source>
        <dbReference type="SAM" id="MobiDB-lite"/>
    </source>
</evidence>
<organism evidence="4 5">
    <name type="scientific">Pseudonocardia sediminis</name>
    <dbReference type="NCBI Taxonomy" id="1397368"/>
    <lineage>
        <taxon>Bacteria</taxon>
        <taxon>Bacillati</taxon>
        <taxon>Actinomycetota</taxon>
        <taxon>Actinomycetes</taxon>
        <taxon>Pseudonocardiales</taxon>
        <taxon>Pseudonocardiaceae</taxon>
        <taxon>Pseudonocardia</taxon>
    </lineage>
</organism>